<feature type="transmembrane region" description="Helical" evidence="6">
    <location>
        <begin position="125"/>
        <end position="143"/>
    </location>
</feature>
<accession>A0A1J1IA91</accession>
<evidence type="ECO:0000256" key="3">
    <source>
        <dbReference type="ARBA" id="ARBA00022692"/>
    </source>
</evidence>
<dbReference type="Pfam" id="PF04117">
    <property type="entry name" value="Mpv17_PMP22"/>
    <property type="match status" value="1"/>
</dbReference>
<dbReference type="GO" id="GO:0016020">
    <property type="term" value="C:membrane"/>
    <property type="evidence" value="ECO:0007669"/>
    <property type="project" value="UniProtKB-SubCell"/>
</dbReference>
<evidence type="ECO:0000313" key="8">
    <source>
        <dbReference type="Proteomes" id="UP000183832"/>
    </source>
</evidence>
<evidence type="ECO:0000256" key="6">
    <source>
        <dbReference type="RuleBase" id="RU363053"/>
    </source>
</evidence>
<dbReference type="AlphaFoldDB" id="A0A1J1IA91"/>
<feature type="transmembrane region" description="Helical" evidence="6">
    <location>
        <begin position="46"/>
        <end position="64"/>
    </location>
</feature>
<feature type="transmembrane region" description="Helical" evidence="6">
    <location>
        <begin position="149"/>
        <end position="166"/>
    </location>
</feature>
<keyword evidence="3 6" id="KW-0812">Transmembrane</keyword>
<name>A0A1J1IA91_9DIPT</name>
<evidence type="ECO:0000256" key="1">
    <source>
        <dbReference type="ARBA" id="ARBA00004141"/>
    </source>
</evidence>
<evidence type="ECO:0000256" key="5">
    <source>
        <dbReference type="ARBA" id="ARBA00023136"/>
    </source>
</evidence>
<dbReference type="InterPro" id="IPR007248">
    <property type="entry name" value="Mpv17_PMP22"/>
</dbReference>
<protein>
    <submittedName>
        <fullName evidence="7">CLUMA_CG010046, isoform A</fullName>
    </submittedName>
</protein>
<dbReference type="Proteomes" id="UP000183832">
    <property type="component" value="Unassembled WGS sequence"/>
</dbReference>
<keyword evidence="4 6" id="KW-1133">Transmembrane helix</keyword>
<evidence type="ECO:0000256" key="2">
    <source>
        <dbReference type="ARBA" id="ARBA00006824"/>
    </source>
</evidence>
<dbReference type="EMBL" id="CVRI01000044">
    <property type="protein sequence ID" value="CRK96650.1"/>
    <property type="molecule type" value="Genomic_DNA"/>
</dbReference>
<evidence type="ECO:0000256" key="4">
    <source>
        <dbReference type="ARBA" id="ARBA00022989"/>
    </source>
</evidence>
<keyword evidence="8" id="KW-1185">Reference proteome</keyword>
<dbReference type="PANTHER" id="PTHR11266">
    <property type="entry name" value="PEROXISOMAL MEMBRANE PROTEIN 2, PXMP2 MPV17"/>
    <property type="match status" value="1"/>
</dbReference>
<sequence length="203" mass="23544">MIGRVSTFFRKHPMIKGMAVYSVIWPTSSVVQQVINKEEFDWKKSLRFFLFGTFFVAPTLYGWIKLSSSMWPQMNLKSGIAKAVVEQFTYGPFAGVSFFTLMTLMEGRSFGEACSETADKFPKTFRVAVCYWPFIQVINFSFIKERNRVPFVAMASFIWTIFLAYMKQLDSKIVHDDPALFPIHLSQIKVPDNLNRKVQQEEK</sequence>
<proteinExistence type="inferred from homology"/>
<evidence type="ECO:0000313" key="7">
    <source>
        <dbReference type="EMBL" id="CRK96650.1"/>
    </source>
</evidence>
<dbReference type="PANTHER" id="PTHR11266:SF75">
    <property type="entry name" value="IP10007P-RELATED"/>
    <property type="match status" value="1"/>
</dbReference>
<organism evidence="7 8">
    <name type="scientific">Clunio marinus</name>
    <dbReference type="NCBI Taxonomy" id="568069"/>
    <lineage>
        <taxon>Eukaryota</taxon>
        <taxon>Metazoa</taxon>
        <taxon>Ecdysozoa</taxon>
        <taxon>Arthropoda</taxon>
        <taxon>Hexapoda</taxon>
        <taxon>Insecta</taxon>
        <taxon>Pterygota</taxon>
        <taxon>Neoptera</taxon>
        <taxon>Endopterygota</taxon>
        <taxon>Diptera</taxon>
        <taxon>Nematocera</taxon>
        <taxon>Chironomoidea</taxon>
        <taxon>Chironomidae</taxon>
        <taxon>Clunio</taxon>
    </lineage>
</organism>
<reference evidence="7 8" key="1">
    <citation type="submission" date="2015-04" db="EMBL/GenBank/DDBJ databases">
        <authorList>
            <person name="Syromyatnikov M.Y."/>
            <person name="Popov V.N."/>
        </authorList>
    </citation>
    <scope>NUCLEOTIDE SEQUENCE [LARGE SCALE GENOMIC DNA]</scope>
</reference>
<feature type="transmembrane region" description="Helical" evidence="6">
    <location>
        <begin position="84"/>
        <end position="104"/>
    </location>
</feature>
<dbReference type="STRING" id="568069.A0A1J1IA91"/>
<comment type="subcellular location">
    <subcellularLocation>
        <location evidence="1">Membrane</location>
        <topology evidence="1">Multi-pass membrane protein</topology>
    </subcellularLocation>
</comment>
<comment type="similarity">
    <text evidence="2 6">Belongs to the peroxisomal membrane protein PXMP2/4 family.</text>
</comment>
<gene>
    <name evidence="7" type="primary">similar to Mpv17-like protein</name>
    <name evidence="7" type="ORF">CLUMA_CG010046</name>
</gene>
<dbReference type="OrthoDB" id="430207at2759"/>
<dbReference type="GO" id="GO:0005739">
    <property type="term" value="C:mitochondrion"/>
    <property type="evidence" value="ECO:0007669"/>
    <property type="project" value="TreeGrafter"/>
</dbReference>
<keyword evidence="5 6" id="KW-0472">Membrane</keyword>